<keyword evidence="3" id="KW-0479">Metal-binding</keyword>
<reference evidence="8" key="1">
    <citation type="submission" date="2021-06" db="EMBL/GenBank/DDBJ databases">
        <title>Direct submission.</title>
        <authorList>
            <person name="Lee C.-S."/>
            <person name="Jin L."/>
        </authorList>
    </citation>
    <scope>NUCLEOTIDE SEQUENCE</scope>
    <source>
        <strain evidence="8">Con5</strain>
    </source>
</reference>
<proteinExistence type="predicted"/>
<keyword evidence="5" id="KW-0408">Iron</keyword>
<dbReference type="InterPro" id="IPR051329">
    <property type="entry name" value="NIR_SIR_4Fe-4S"/>
</dbReference>
<dbReference type="SUPFAM" id="SSF55124">
    <property type="entry name" value="Nitrite/Sulfite reductase N-terminal domain-like"/>
    <property type="match status" value="1"/>
</dbReference>
<dbReference type="Gene3D" id="3.30.413.10">
    <property type="entry name" value="Sulfite Reductase Hemoprotein, domain 1"/>
    <property type="match status" value="1"/>
</dbReference>
<evidence type="ECO:0000313" key="9">
    <source>
        <dbReference type="Proteomes" id="UP000679352"/>
    </source>
</evidence>
<dbReference type="Proteomes" id="UP000679352">
    <property type="component" value="Chromosome"/>
</dbReference>
<dbReference type="PANTHER" id="PTHR32439:SF9">
    <property type="entry name" value="BLR3264 PROTEIN"/>
    <property type="match status" value="1"/>
</dbReference>
<gene>
    <name evidence="8" type="primary">cobG</name>
    <name evidence="8" type="ORF">KM031_03280</name>
</gene>
<name>A0A975P8W0_9RHOB</name>
<evidence type="ECO:0000259" key="7">
    <source>
        <dbReference type="Pfam" id="PF03460"/>
    </source>
</evidence>
<dbReference type="GO" id="GO:0043818">
    <property type="term" value="F:precorrin-3B synthase activity"/>
    <property type="evidence" value="ECO:0007669"/>
    <property type="project" value="UniProtKB-EC"/>
</dbReference>
<dbReference type="AlphaFoldDB" id="A0A975P8W0"/>
<dbReference type="GO" id="GO:0051539">
    <property type="term" value="F:4 iron, 4 sulfur cluster binding"/>
    <property type="evidence" value="ECO:0007669"/>
    <property type="project" value="UniProtKB-KW"/>
</dbReference>
<evidence type="ECO:0000256" key="3">
    <source>
        <dbReference type="ARBA" id="ARBA00022723"/>
    </source>
</evidence>
<organism evidence="8 9">
    <name type="scientific">Gemmobacter fulvus</name>
    <dbReference type="NCBI Taxonomy" id="2840474"/>
    <lineage>
        <taxon>Bacteria</taxon>
        <taxon>Pseudomonadati</taxon>
        <taxon>Pseudomonadota</taxon>
        <taxon>Alphaproteobacteria</taxon>
        <taxon>Rhodobacterales</taxon>
        <taxon>Paracoccaceae</taxon>
        <taxon>Gemmobacter</taxon>
    </lineage>
</organism>
<dbReference type="InterPro" id="IPR005117">
    <property type="entry name" value="NiRdtase/SiRdtase_haem-b_fer"/>
</dbReference>
<keyword evidence="6" id="KW-0411">Iron-sulfur</keyword>
<dbReference type="InterPro" id="IPR036136">
    <property type="entry name" value="Nit/Sulf_reduc_fer-like_dom_sf"/>
</dbReference>
<dbReference type="RefSeq" id="WP_215503137.1">
    <property type="nucleotide sequence ID" value="NZ_CP076361.1"/>
</dbReference>
<evidence type="ECO:0000256" key="2">
    <source>
        <dbReference type="ARBA" id="ARBA00022617"/>
    </source>
</evidence>
<dbReference type="Pfam" id="PF03460">
    <property type="entry name" value="NIR_SIR_ferr"/>
    <property type="match status" value="1"/>
</dbReference>
<sequence>MTEAPLVQGWCPGALRPMLSGDGYVLRVRPRLGRLSADQAAGVAALALAHGNGLIDLSARANVQLRGVRADSHAPLIAGLRALGLIDDSVAQESRRNIVVQPFWGDSDPTLAIAADLTAALAAPDAPDLPGKFGFAVDCGLRRVLDGTAADIRLTRQGDQLVLRAEGSFRAKVVSPDTAAAEALALARWFLAMGGVTQGRGRMAALMARGVALPEGFTLETPVQAYDAAPGACAQGQLVGFEFGQMQAETLAALARLGALRVTPWRMLLIEGATQAPALPGVISDPASPLLRVIACTGAPGCTQALQPTRALARALAPHLSVPLHVSGCAKGCAHPGPAPLTLTATVEGFALIRDGTAADMPLSTHSMADLIARPDILTE</sequence>
<evidence type="ECO:0000256" key="5">
    <source>
        <dbReference type="ARBA" id="ARBA00023004"/>
    </source>
</evidence>
<protein>
    <submittedName>
        <fullName evidence="8">Precorrin-3B synthase</fullName>
        <ecNumber evidence="8">1.14.13.83</ecNumber>
    </submittedName>
</protein>
<feature type="domain" description="Nitrite/Sulfite reductase ferredoxin-like" evidence="7">
    <location>
        <begin position="17"/>
        <end position="82"/>
    </location>
</feature>
<dbReference type="NCBIfam" id="TIGR02435">
    <property type="entry name" value="CobG"/>
    <property type="match status" value="1"/>
</dbReference>
<dbReference type="InterPro" id="IPR045854">
    <property type="entry name" value="NO2/SO3_Rdtase_4Fe4S_sf"/>
</dbReference>
<dbReference type="PANTHER" id="PTHR32439">
    <property type="entry name" value="FERREDOXIN--NITRITE REDUCTASE, CHLOROPLASTIC"/>
    <property type="match status" value="1"/>
</dbReference>
<dbReference type="EMBL" id="CP076361">
    <property type="protein sequence ID" value="QWK90946.1"/>
    <property type="molecule type" value="Genomic_DNA"/>
</dbReference>
<evidence type="ECO:0000256" key="1">
    <source>
        <dbReference type="ARBA" id="ARBA00022485"/>
    </source>
</evidence>
<dbReference type="KEGG" id="gfu:KM031_03280"/>
<keyword evidence="4 8" id="KW-0560">Oxidoreductase</keyword>
<dbReference type="SUPFAM" id="SSF56014">
    <property type="entry name" value="Nitrite and sulphite reductase 4Fe-4S domain-like"/>
    <property type="match status" value="1"/>
</dbReference>
<dbReference type="EC" id="1.14.13.83" evidence="8"/>
<dbReference type="Gene3D" id="3.90.480.20">
    <property type="match status" value="1"/>
</dbReference>
<dbReference type="InterPro" id="IPR012798">
    <property type="entry name" value="Cbl_synth_CobG-like"/>
</dbReference>
<keyword evidence="2" id="KW-0349">Heme</keyword>
<accession>A0A975P8W0</accession>
<evidence type="ECO:0000313" key="8">
    <source>
        <dbReference type="EMBL" id="QWK90946.1"/>
    </source>
</evidence>
<evidence type="ECO:0000256" key="6">
    <source>
        <dbReference type="ARBA" id="ARBA00023014"/>
    </source>
</evidence>
<evidence type="ECO:0000256" key="4">
    <source>
        <dbReference type="ARBA" id="ARBA00023002"/>
    </source>
</evidence>
<keyword evidence="9" id="KW-1185">Reference proteome</keyword>
<keyword evidence="1" id="KW-0004">4Fe-4S</keyword>
<dbReference type="GO" id="GO:0046872">
    <property type="term" value="F:metal ion binding"/>
    <property type="evidence" value="ECO:0007669"/>
    <property type="project" value="UniProtKB-KW"/>
</dbReference>